<protein>
    <recommendedName>
        <fullName evidence="2">SpoVT-AbrB domain-containing protein</fullName>
    </recommendedName>
</protein>
<evidence type="ECO:0000256" key="1">
    <source>
        <dbReference type="PROSITE-ProRule" id="PRU01076"/>
    </source>
</evidence>
<dbReference type="Gene3D" id="2.10.260.10">
    <property type="match status" value="1"/>
</dbReference>
<keyword evidence="4" id="KW-1185">Reference proteome</keyword>
<dbReference type="SUPFAM" id="SSF89447">
    <property type="entry name" value="AbrB/MazE/MraZ-like"/>
    <property type="match status" value="1"/>
</dbReference>
<dbReference type="AlphaFoldDB" id="D7W9M0"/>
<dbReference type="EMBL" id="ACLJ02000001">
    <property type="protein sequence ID" value="EFK55500.1"/>
    <property type="molecule type" value="Genomic_DNA"/>
</dbReference>
<dbReference type="STRING" id="585529.HMPREF0291_10758"/>
<accession>D7W9M0</accession>
<evidence type="ECO:0000313" key="4">
    <source>
        <dbReference type="Proteomes" id="UP000004208"/>
    </source>
</evidence>
<feature type="domain" description="SpoVT-AbrB" evidence="2">
    <location>
        <begin position="18"/>
        <end position="74"/>
    </location>
</feature>
<reference evidence="3" key="1">
    <citation type="submission" date="2010-06" db="EMBL/GenBank/DDBJ databases">
        <authorList>
            <person name="Muzny D."/>
            <person name="Qin X."/>
            <person name="Buhay C."/>
            <person name="Dugan-Rocha S."/>
            <person name="Ding Y."/>
            <person name="Chen G."/>
            <person name="Hawes A."/>
            <person name="Holder M."/>
            <person name="Jhangiani S."/>
            <person name="Johnson A."/>
            <person name="Khan Z."/>
            <person name="Li Z."/>
            <person name="Liu W."/>
            <person name="Liu X."/>
            <person name="Perez L."/>
            <person name="Shen H."/>
            <person name="Wang Q."/>
            <person name="Watt J."/>
            <person name="Xi L."/>
            <person name="Xin Y."/>
            <person name="Zhou J."/>
            <person name="Deng J."/>
            <person name="Jiang H."/>
            <person name="Liu Y."/>
            <person name="Qu J."/>
            <person name="Song X.-Z."/>
            <person name="Zhang L."/>
            <person name="Villasana D."/>
            <person name="Johnson A."/>
            <person name="Liu J."/>
            <person name="Liyanage D."/>
            <person name="Lorensuhewa L."/>
            <person name="Robinson T."/>
            <person name="Song A."/>
            <person name="Song B.-B."/>
            <person name="Dinh H."/>
            <person name="Thornton R."/>
            <person name="Coyle M."/>
            <person name="Francisco L."/>
            <person name="Jackson L."/>
            <person name="Javaid M."/>
            <person name="Korchina V."/>
            <person name="Kovar C."/>
            <person name="Mata R."/>
            <person name="Mathew T."/>
            <person name="Ngo R."/>
            <person name="Nguyen L."/>
            <person name="Nguyen N."/>
            <person name="Okwuonu G."/>
            <person name="Ongeri F."/>
            <person name="Pham C."/>
            <person name="Simmons D."/>
            <person name="Wilczek-Boney K."/>
            <person name="Hale W."/>
            <person name="Jakkamsetti A."/>
            <person name="Pham P."/>
            <person name="Ruth R."/>
            <person name="San Lucas F."/>
            <person name="Warren J."/>
            <person name="Zhang J."/>
            <person name="Zhao Z."/>
            <person name="Zhou C."/>
            <person name="Zhu D."/>
            <person name="Lee S."/>
            <person name="Bess C."/>
            <person name="Blankenburg K."/>
            <person name="Forbes L."/>
            <person name="Fu Q."/>
            <person name="Gubbala S."/>
            <person name="Hirani K."/>
            <person name="Jayaseelan J.C."/>
            <person name="Lara F."/>
            <person name="Munidasa M."/>
            <person name="Palculict T."/>
            <person name="Patil S."/>
            <person name="Pu L.-L."/>
            <person name="Saada N."/>
            <person name="Tang L."/>
            <person name="Weissenberger G."/>
            <person name="Zhu Y."/>
            <person name="Hemphill L."/>
            <person name="Shang Y."/>
            <person name="Youmans B."/>
            <person name="Ayvaz T."/>
            <person name="Ross M."/>
            <person name="Santibanez J."/>
            <person name="Aqrawi P."/>
            <person name="Gross S."/>
            <person name="Joshi V."/>
            <person name="Fowler G."/>
            <person name="Nazareth L."/>
            <person name="Reid J."/>
            <person name="Worley K."/>
            <person name="Petrosino J."/>
            <person name="Highlander S."/>
            <person name="Gibbs R."/>
        </authorList>
    </citation>
    <scope>NUCLEOTIDE SEQUENCE [LARGE SCALE GENOMIC DNA]</scope>
    <source>
        <strain evidence="3">ATCC 33030</strain>
    </source>
</reference>
<evidence type="ECO:0000259" key="2">
    <source>
        <dbReference type="PROSITE" id="PS51740"/>
    </source>
</evidence>
<dbReference type="GO" id="GO:0003677">
    <property type="term" value="F:DNA binding"/>
    <property type="evidence" value="ECO:0007669"/>
    <property type="project" value="UniProtKB-UniRule"/>
</dbReference>
<name>D7W9M0_9CORY</name>
<gene>
    <name evidence="3" type="ORF">HMPREF0291_10758</name>
</gene>
<dbReference type="PROSITE" id="PS51740">
    <property type="entry name" value="SPOVT_ABRB"/>
    <property type="match status" value="1"/>
</dbReference>
<keyword evidence="1" id="KW-0238">DNA-binding</keyword>
<sequence>MTVLIVPKEEVVTKPVETTVFKSGNSQAVRIPVTHRLVVERVTVEHVPEGLLLRPVEETIGDALNRLRAYQAAEGIEGGLLEEVEDLPLEPSPDFDDRS</sequence>
<dbReference type="HOGENOM" id="CLU_2315518_0_0_11"/>
<dbReference type="InterPro" id="IPR037914">
    <property type="entry name" value="SpoVT-AbrB_sf"/>
</dbReference>
<evidence type="ECO:0000313" key="3">
    <source>
        <dbReference type="EMBL" id="EFK55500.1"/>
    </source>
</evidence>
<comment type="caution">
    <text evidence="3">The sequence shown here is derived from an EMBL/GenBank/DDBJ whole genome shotgun (WGS) entry which is preliminary data.</text>
</comment>
<dbReference type="InterPro" id="IPR007159">
    <property type="entry name" value="SpoVT-AbrB_dom"/>
</dbReference>
<organism evidence="3 4">
    <name type="scientific">Corynebacterium genitalium ATCC 33030</name>
    <dbReference type="NCBI Taxonomy" id="585529"/>
    <lineage>
        <taxon>Bacteria</taxon>
        <taxon>Bacillati</taxon>
        <taxon>Actinomycetota</taxon>
        <taxon>Actinomycetes</taxon>
        <taxon>Mycobacteriales</taxon>
        <taxon>Corynebacteriaceae</taxon>
        <taxon>Corynebacterium</taxon>
    </lineage>
</organism>
<proteinExistence type="predicted"/>
<dbReference type="Proteomes" id="UP000004208">
    <property type="component" value="Unassembled WGS sequence"/>
</dbReference>